<accession>A0A9Q9F9R9</accession>
<evidence type="ECO:0000313" key="1">
    <source>
        <dbReference type="EMBL" id="UTX43581.1"/>
    </source>
</evidence>
<organism evidence="1 2">
    <name type="scientific">Encephalitozoon hellem</name>
    <name type="common">Microsporidian parasite</name>
    <dbReference type="NCBI Taxonomy" id="27973"/>
    <lineage>
        <taxon>Eukaryota</taxon>
        <taxon>Fungi</taxon>
        <taxon>Fungi incertae sedis</taxon>
        <taxon>Microsporidia</taxon>
        <taxon>Unikaryonidae</taxon>
        <taxon>Encephalitozoon</taxon>
    </lineage>
</organism>
<name>A0A9Q9F9R9_ENCHE</name>
<sequence length="249" mass="29029">MALWAGVVLPYPLYLDSFTNKPIRILAVQDKNLLASEFVKDFGSNPFRVINILNPHNGYNTKSQMNRDGSVFKVRIGESWLCRNGWDLSKCGGEVDFWEITKGVDGYTISQKGYCLSTNGKGRLVLERCNGRSRSHLFTFEDMEIESCLDSVDLDGKPRTQAEMVKQLKLKKKLDDLKKKDKAKAEKIKKKQEEKNSFKKYAKNNLPDLKGKDDMKDVLGKLWNFDWRRPSFWHPSFHWFEFPFCKKLW</sequence>
<dbReference type="AlphaFoldDB" id="A0A9Q9F9R9"/>
<dbReference type="Proteomes" id="UP001059546">
    <property type="component" value="Chromosome VII"/>
</dbReference>
<proteinExistence type="predicted"/>
<evidence type="ECO:0000313" key="2">
    <source>
        <dbReference type="Proteomes" id="UP001059546"/>
    </source>
</evidence>
<dbReference type="EMBL" id="CP075153">
    <property type="protein sequence ID" value="UTX43581.1"/>
    <property type="molecule type" value="Genomic_DNA"/>
</dbReference>
<gene>
    <name evidence="1" type="ORF">GPU96_07g13420</name>
</gene>
<reference evidence="1" key="1">
    <citation type="submission" date="2022-10" db="EMBL/GenBank/DDBJ databases">
        <title>Encephalitozoon hellem ATCC 50604 Complete Genome.</title>
        <authorList>
            <person name="Mascarenhas dos Santos A.C."/>
            <person name="Julian A.T."/>
            <person name="Pombert J.-F."/>
        </authorList>
    </citation>
    <scope>NUCLEOTIDE SEQUENCE</scope>
    <source>
        <strain evidence="1">ATCC 50604</strain>
    </source>
</reference>
<protein>
    <submittedName>
        <fullName evidence="1">Uncharacterized protein</fullName>
    </submittedName>
</protein>